<dbReference type="Proteomes" id="UP000557217">
    <property type="component" value="Unassembled WGS sequence"/>
</dbReference>
<keyword evidence="13" id="KW-0239">DNA-directed DNA polymerase</keyword>
<evidence type="ECO:0000256" key="3">
    <source>
        <dbReference type="ARBA" id="ARBA00022598"/>
    </source>
</evidence>
<dbReference type="PROSITE" id="PS00333">
    <property type="entry name" value="DNA_LIGASE_A2"/>
    <property type="match status" value="1"/>
</dbReference>
<proteinExistence type="inferred from homology"/>
<dbReference type="EC" id="6.5.1.1" evidence="2"/>
<evidence type="ECO:0000256" key="19">
    <source>
        <dbReference type="ARBA" id="ARBA00029943"/>
    </source>
</evidence>
<dbReference type="GO" id="GO:0003887">
    <property type="term" value="F:DNA-directed DNA polymerase activity"/>
    <property type="evidence" value="ECO:0007669"/>
    <property type="project" value="UniProtKB-KW"/>
</dbReference>
<dbReference type="GO" id="GO:0004527">
    <property type="term" value="F:exonuclease activity"/>
    <property type="evidence" value="ECO:0007669"/>
    <property type="project" value="UniProtKB-KW"/>
</dbReference>
<evidence type="ECO:0000259" key="23">
    <source>
        <dbReference type="PROSITE" id="PS50160"/>
    </source>
</evidence>
<evidence type="ECO:0000256" key="12">
    <source>
        <dbReference type="ARBA" id="ARBA00022840"/>
    </source>
</evidence>
<evidence type="ECO:0000256" key="7">
    <source>
        <dbReference type="ARBA" id="ARBA00022723"/>
    </source>
</evidence>
<evidence type="ECO:0000256" key="14">
    <source>
        <dbReference type="ARBA" id="ARBA00023125"/>
    </source>
</evidence>
<dbReference type="PANTHER" id="PTHR42705:SF2">
    <property type="entry name" value="BIFUNCTIONAL NON-HOMOLOGOUS END JOINING PROTEIN LIGD"/>
    <property type="match status" value="1"/>
</dbReference>
<dbReference type="PROSITE" id="PS50160">
    <property type="entry name" value="DNA_LIGASE_A3"/>
    <property type="match status" value="1"/>
</dbReference>
<dbReference type="InterPro" id="IPR014146">
    <property type="entry name" value="LigD_ligase_dom"/>
</dbReference>
<dbReference type="GO" id="GO:0006310">
    <property type="term" value="P:DNA recombination"/>
    <property type="evidence" value="ECO:0007669"/>
    <property type="project" value="UniProtKB-KW"/>
</dbReference>
<dbReference type="PANTHER" id="PTHR42705">
    <property type="entry name" value="BIFUNCTIONAL NON-HOMOLOGOUS END JOINING PROTEIN LIGD"/>
    <property type="match status" value="1"/>
</dbReference>
<dbReference type="NCBIfam" id="TIGR02779">
    <property type="entry name" value="NHEJ_ligase_lig"/>
    <property type="match status" value="1"/>
</dbReference>
<dbReference type="InterPro" id="IPR052171">
    <property type="entry name" value="NHEJ_LigD"/>
</dbReference>
<accession>A0A840PWV0</accession>
<dbReference type="GO" id="GO:0003910">
    <property type="term" value="F:DNA ligase (ATP) activity"/>
    <property type="evidence" value="ECO:0007669"/>
    <property type="project" value="UniProtKB-EC"/>
</dbReference>
<protein>
    <recommendedName>
        <fullName evidence="2">DNA ligase (ATP)</fullName>
        <ecNumber evidence="2">6.5.1.1</ecNumber>
    </recommendedName>
    <alternativeName>
        <fullName evidence="19">NHEJ DNA polymerase</fullName>
    </alternativeName>
</protein>
<dbReference type="AlphaFoldDB" id="A0A840PWV0"/>
<dbReference type="Gene3D" id="3.90.920.10">
    <property type="entry name" value="DNA primase, PRIM domain"/>
    <property type="match status" value="1"/>
</dbReference>
<keyword evidence="6" id="KW-0540">Nuclease</keyword>
<keyword evidence="9" id="KW-0227">DNA damage</keyword>
<dbReference type="NCBIfam" id="TIGR02778">
    <property type="entry name" value="ligD_pol"/>
    <property type="match status" value="1"/>
</dbReference>
<keyword evidence="4" id="KW-0808">Transferase</keyword>
<comment type="similarity">
    <text evidence="21">In the C-terminal section; belongs to the ATP-dependent DNA ligase family.</text>
</comment>
<evidence type="ECO:0000256" key="22">
    <source>
        <dbReference type="ARBA" id="ARBA00049990"/>
    </source>
</evidence>
<comment type="cofactor">
    <cofactor evidence="1">
        <name>Mn(2+)</name>
        <dbReference type="ChEBI" id="CHEBI:29035"/>
    </cofactor>
</comment>
<dbReference type="InterPro" id="IPR016059">
    <property type="entry name" value="DNA_ligase_ATP-dep_CS"/>
</dbReference>
<name>A0A840PWV0_URETH</name>
<evidence type="ECO:0000256" key="16">
    <source>
        <dbReference type="ARBA" id="ARBA00023204"/>
    </source>
</evidence>
<evidence type="ECO:0000256" key="10">
    <source>
        <dbReference type="ARBA" id="ARBA00022801"/>
    </source>
</evidence>
<evidence type="ECO:0000256" key="21">
    <source>
        <dbReference type="ARBA" id="ARBA00049981"/>
    </source>
</evidence>
<keyword evidence="16" id="KW-0234">DNA repair</keyword>
<dbReference type="GO" id="GO:0005524">
    <property type="term" value="F:ATP binding"/>
    <property type="evidence" value="ECO:0007669"/>
    <property type="project" value="UniProtKB-KW"/>
</dbReference>
<dbReference type="EMBL" id="JACHGZ010000016">
    <property type="protein sequence ID" value="MBB5149191.1"/>
    <property type="molecule type" value="Genomic_DNA"/>
</dbReference>
<keyword evidence="15" id="KW-0233">DNA recombination</keyword>
<dbReference type="RefSeq" id="WP_168412401.1">
    <property type="nucleotide sequence ID" value="NZ_JAAXPW010000017.1"/>
</dbReference>
<evidence type="ECO:0000256" key="13">
    <source>
        <dbReference type="ARBA" id="ARBA00022932"/>
    </source>
</evidence>
<feature type="domain" description="ATP-dependent DNA ligase family profile" evidence="23">
    <location>
        <begin position="106"/>
        <end position="220"/>
    </location>
</feature>
<dbReference type="CDD" id="cd04866">
    <property type="entry name" value="LigD_Pol_like_3"/>
    <property type="match status" value="1"/>
</dbReference>
<evidence type="ECO:0000313" key="25">
    <source>
        <dbReference type="Proteomes" id="UP000557217"/>
    </source>
</evidence>
<evidence type="ECO:0000256" key="6">
    <source>
        <dbReference type="ARBA" id="ARBA00022722"/>
    </source>
</evidence>
<comment type="catalytic activity">
    <reaction evidence="20">
        <text>ATP + (deoxyribonucleotide)n-3'-hydroxyl + 5'-phospho-(deoxyribonucleotide)m = (deoxyribonucleotide)n+m + AMP + diphosphate.</text>
        <dbReference type="EC" id="6.5.1.1"/>
    </reaction>
</comment>
<evidence type="ECO:0000256" key="8">
    <source>
        <dbReference type="ARBA" id="ARBA00022741"/>
    </source>
</evidence>
<dbReference type="GO" id="GO:0006281">
    <property type="term" value="P:DNA repair"/>
    <property type="evidence" value="ECO:0007669"/>
    <property type="project" value="UniProtKB-KW"/>
</dbReference>
<evidence type="ECO:0000256" key="1">
    <source>
        <dbReference type="ARBA" id="ARBA00001936"/>
    </source>
</evidence>
<keyword evidence="5" id="KW-0548">Nucleotidyltransferase</keyword>
<dbReference type="SUPFAM" id="SSF56091">
    <property type="entry name" value="DNA ligase/mRNA capping enzyme, catalytic domain"/>
    <property type="match status" value="1"/>
</dbReference>
<keyword evidence="17" id="KW-0464">Manganese</keyword>
<dbReference type="InterPro" id="IPR014143">
    <property type="entry name" value="NHEJ_ligase_prk"/>
</dbReference>
<evidence type="ECO:0000256" key="5">
    <source>
        <dbReference type="ARBA" id="ARBA00022695"/>
    </source>
</evidence>
<evidence type="ECO:0000256" key="18">
    <source>
        <dbReference type="ARBA" id="ARBA00023268"/>
    </source>
</evidence>
<dbReference type="InterPro" id="IPR014145">
    <property type="entry name" value="LigD_pol_dom"/>
</dbReference>
<evidence type="ECO:0000256" key="17">
    <source>
        <dbReference type="ARBA" id="ARBA00023211"/>
    </source>
</evidence>
<evidence type="ECO:0000256" key="4">
    <source>
        <dbReference type="ARBA" id="ARBA00022679"/>
    </source>
</evidence>
<dbReference type="Gene3D" id="3.30.470.30">
    <property type="entry name" value="DNA ligase/mRNA capping enzyme"/>
    <property type="match status" value="1"/>
</dbReference>
<dbReference type="GO" id="GO:0003677">
    <property type="term" value="F:DNA binding"/>
    <property type="evidence" value="ECO:0007669"/>
    <property type="project" value="UniProtKB-KW"/>
</dbReference>
<comment type="caution">
    <text evidence="24">The sequence shown here is derived from an EMBL/GenBank/DDBJ whole genome shotgun (WGS) entry which is preliminary data.</text>
</comment>
<evidence type="ECO:0000313" key="24">
    <source>
        <dbReference type="EMBL" id="MBB5149191.1"/>
    </source>
</evidence>
<dbReference type="InterPro" id="IPR012310">
    <property type="entry name" value="DNA_ligase_ATP-dep_cent"/>
</dbReference>
<organism evidence="24 25">
    <name type="scientific">Ureibacillus thermosphaericus</name>
    <dbReference type="NCBI Taxonomy" id="51173"/>
    <lineage>
        <taxon>Bacteria</taxon>
        <taxon>Bacillati</taxon>
        <taxon>Bacillota</taxon>
        <taxon>Bacilli</taxon>
        <taxon>Bacillales</taxon>
        <taxon>Caryophanaceae</taxon>
        <taxon>Ureibacillus</taxon>
    </lineage>
</organism>
<keyword evidence="7" id="KW-0479">Metal-binding</keyword>
<evidence type="ECO:0000256" key="9">
    <source>
        <dbReference type="ARBA" id="ARBA00022763"/>
    </source>
</evidence>
<keyword evidence="10" id="KW-0378">Hydrolase</keyword>
<keyword evidence="18" id="KW-0511">Multifunctional enzyme</keyword>
<dbReference type="NCBIfam" id="NF007211">
    <property type="entry name" value="PRK09633.1"/>
    <property type="match status" value="1"/>
</dbReference>
<gene>
    <name evidence="24" type="ORF">HNR36_001579</name>
</gene>
<dbReference type="CDD" id="cd07906">
    <property type="entry name" value="Adenylation_DNA_ligase_LigD_LigC"/>
    <property type="match status" value="1"/>
</dbReference>
<evidence type="ECO:0000256" key="11">
    <source>
        <dbReference type="ARBA" id="ARBA00022839"/>
    </source>
</evidence>
<keyword evidence="11" id="KW-0269">Exonuclease</keyword>
<evidence type="ECO:0000256" key="15">
    <source>
        <dbReference type="ARBA" id="ARBA00023172"/>
    </source>
</evidence>
<dbReference type="Pfam" id="PF01068">
    <property type="entry name" value="DNA_ligase_A_M"/>
    <property type="match status" value="1"/>
</dbReference>
<sequence length="611" mass="71324">MKPMLLTSVEELPVGDEWIYEAKYDGYRAILVWENEIPTIISRNGNDLTPLFPELIEFCKRYFSFVKSFLPLTLDGEIVYLENNFRSNFSIVQSRGKTKTKQKIQQASQKFPCQYIAFDLLQFKGKEMHFFPLSKRKEHLSQLFSKANLPKNIQFFCRGQIQCIESFQQRDVLWKIIKEHNGEGMVAKRKTSLWISGKRSTDWLKIKNWRLVSVVVHSFNKANGYFTGAIFKEHQLIEVTTFKHGLSDEEFNTLGSFFETKGEKISSSIWTLPPSICVDIACIDFDGKTLREPRFHSFRFDLLPEECNWKTFLKQLHPIPEHVQVTHPEKPVWPKLNLLKDDYILYLDMIAPYLLPFLQNRALTAIRYPHGVPGENFYQKNVPDYAPDFVQTMRIDSIDYIVCNDIPTLLWLGNQLVLEFHIPFQTINTTYPTEIVFDLDPPSVSEFPYAIEAALRMKAIFDRFQLQSFVKTSGGKGLQLYIPLPKNQFTYDETRIFTEFICKFLVNQEPNIFTLERLKKKRGNKLYLDYVQHAEGKTIIAPYSPRGNELGCVATPLYWEEVKEGLHPNNFTIPKVVERLNTLGNPFNNYFEAGEKQNFKEVIEELKNILK</sequence>
<keyword evidence="3 24" id="KW-0436">Ligase</keyword>
<reference evidence="24 25" key="1">
    <citation type="submission" date="2020-08" db="EMBL/GenBank/DDBJ databases">
        <title>Genomic Encyclopedia of Type Strains, Phase IV (KMG-IV): sequencing the most valuable type-strain genomes for metagenomic binning, comparative biology and taxonomic classification.</title>
        <authorList>
            <person name="Goeker M."/>
        </authorList>
    </citation>
    <scope>NUCLEOTIDE SEQUENCE [LARGE SCALE GENOMIC DNA]</scope>
    <source>
        <strain evidence="24 25">DSM 10633</strain>
    </source>
</reference>
<dbReference type="Pfam" id="PF21686">
    <property type="entry name" value="LigD_Prim-Pol"/>
    <property type="match status" value="1"/>
</dbReference>
<keyword evidence="12" id="KW-0067">ATP-binding</keyword>
<keyword evidence="25" id="KW-1185">Reference proteome</keyword>
<dbReference type="InterPro" id="IPR033652">
    <property type="entry name" value="LigD_Pol-like_3"/>
</dbReference>
<evidence type="ECO:0000256" key="2">
    <source>
        <dbReference type="ARBA" id="ARBA00012727"/>
    </source>
</evidence>
<dbReference type="NCBIfam" id="TIGR02776">
    <property type="entry name" value="NHEJ_ligase_prk"/>
    <property type="match status" value="1"/>
</dbReference>
<keyword evidence="14" id="KW-0238">DNA-binding</keyword>
<keyword evidence="8" id="KW-0547">Nucleotide-binding</keyword>
<comment type="similarity">
    <text evidence="22">In the N-terminal section; belongs to the LigD polymerase family.</text>
</comment>
<evidence type="ECO:0000256" key="20">
    <source>
        <dbReference type="ARBA" id="ARBA00034003"/>
    </source>
</evidence>
<dbReference type="GO" id="GO:0046872">
    <property type="term" value="F:metal ion binding"/>
    <property type="evidence" value="ECO:0007669"/>
    <property type="project" value="UniProtKB-KW"/>
</dbReference>